<organism evidence="2 3">
    <name type="scientific">Calothrix parasitica NIES-267</name>
    <dbReference type="NCBI Taxonomy" id="1973488"/>
    <lineage>
        <taxon>Bacteria</taxon>
        <taxon>Bacillati</taxon>
        <taxon>Cyanobacteriota</taxon>
        <taxon>Cyanophyceae</taxon>
        <taxon>Nostocales</taxon>
        <taxon>Calotrichaceae</taxon>
        <taxon>Calothrix</taxon>
    </lineage>
</organism>
<feature type="domain" description="ABM" evidence="1">
    <location>
        <begin position="2"/>
        <end position="93"/>
    </location>
</feature>
<evidence type="ECO:0000313" key="3">
    <source>
        <dbReference type="Proteomes" id="UP000218418"/>
    </source>
</evidence>
<dbReference type="OrthoDB" id="9798157at2"/>
<proteinExistence type="predicted"/>
<gene>
    <name evidence="2" type="ORF">NIES267_06840</name>
</gene>
<dbReference type="EMBL" id="AP018227">
    <property type="protein sequence ID" value="BAY81209.1"/>
    <property type="molecule type" value="Genomic_DNA"/>
</dbReference>
<dbReference type="Pfam" id="PF03992">
    <property type="entry name" value="ABM"/>
    <property type="match status" value="1"/>
</dbReference>
<dbReference type="InterPro" id="IPR011008">
    <property type="entry name" value="Dimeric_a/b-barrel"/>
</dbReference>
<dbReference type="PROSITE" id="PS51725">
    <property type="entry name" value="ABM"/>
    <property type="match status" value="1"/>
</dbReference>
<protein>
    <submittedName>
        <fullName evidence="2">Antibiotic biosynthesis monooxygenase family protein</fullName>
    </submittedName>
</protein>
<accession>A0A1Z4LJ51</accession>
<keyword evidence="3" id="KW-1185">Reference proteome</keyword>
<dbReference type="InterPro" id="IPR007138">
    <property type="entry name" value="ABM_dom"/>
</dbReference>
<dbReference type="SUPFAM" id="SSF54909">
    <property type="entry name" value="Dimeric alpha+beta barrel"/>
    <property type="match status" value="1"/>
</dbReference>
<dbReference type="GO" id="GO:0004497">
    <property type="term" value="F:monooxygenase activity"/>
    <property type="evidence" value="ECO:0007669"/>
    <property type="project" value="UniProtKB-KW"/>
</dbReference>
<reference evidence="2 3" key="1">
    <citation type="submission" date="2017-06" db="EMBL/GenBank/DDBJ databases">
        <title>Genome sequencing of cyanobaciteial culture collection at National Institute for Environmental Studies (NIES).</title>
        <authorList>
            <person name="Hirose Y."/>
            <person name="Shimura Y."/>
            <person name="Fujisawa T."/>
            <person name="Nakamura Y."/>
            <person name="Kawachi M."/>
        </authorList>
    </citation>
    <scope>NUCLEOTIDE SEQUENCE [LARGE SCALE GENOMIC DNA]</scope>
    <source>
        <strain evidence="2 3">NIES-267</strain>
    </source>
</reference>
<keyword evidence="2" id="KW-0503">Monooxygenase</keyword>
<keyword evidence="2" id="KW-0560">Oxidoreductase</keyword>
<name>A0A1Z4LJ51_9CYAN</name>
<dbReference type="Gene3D" id="3.30.70.100">
    <property type="match status" value="1"/>
</dbReference>
<evidence type="ECO:0000259" key="1">
    <source>
        <dbReference type="PROSITE" id="PS51725"/>
    </source>
</evidence>
<dbReference type="Proteomes" id="UP000218418">
    <property type="component" value="Chromosome"/>
</dbReference>
<dbReference type="AlphaFoldDB" id="A0A1Z4LJ51"/>
<sequence length="96" mass="11433">MILEVVILDVKNGMSDEYETAFKQAAKIISSIPGYISHELQKCIEVQNRYILLVRWETLEAHTVGFRKSEEYQEWKKLLHHFYDPFPVVEHYYSVI</sequence>
<evidence type="ECO:0000313" key="2">
    <source>
        <dbReference type="EMBL" id="BAY81209.1"/>
    </source>
</evidence>